<keyword evidence="5" id="KW-0560">Oxidoreductase</keyword>
<dbReference type="EMBL" id="JAQQPM010000006">
    <property type="protein sequence ID" value="KAK2073234.1"/>
    <property type="molecule type" value="Genomic_DNA"/>
</dbReference>
<keyword evidence="3" id="KW-0274">FAD</keyword>
<evidence type="ECO:0000256" key="4">
    <source>
        <dbReference type="ARBA" id="ARBA00022857"/>
    </source>
</evidence>
<gene>
    <name evidence="7" type="ORF">P8C59_007529</name>
</gene>
<dbReference type="InterPro" id="IPR020946">
    <property type="entry name" value="Flavin_mOase-like"/>
</dbReference>
<dbReference type="GO" id="GO:0050660">
    <property type="term" value="F:flavin adenine dinucleotide binding"/>
    <property type="evidence" value="ECO:0007669"/>
    <property type="project" value="InterPro"/>
</dbReference>
<keyword evidence="8" id="KW-1185">Reference proteome</keyword>
<dbReference type="InterPro" id="IPR045632">
    <property type="entry name" value="DUF6314"/>
</dbReference>
<evidence type="ECO:0000256" key="3">
    <source>
        <dbReference type="ARBA" id="ARBA00022827"/>
    </source>
</evidence>
<organism evidence="7 8">
    <name type="scientific">Phyllachora maydis</name>
    <dbReference type="NCBI Taxonomy" id="1825666"/>
    <lineage>
        <taxon>Eukaryota</taxon>
        <taxon>Fungi</taxon>
        <taxon>Dikarya</taxon>
        <taxon>Ascomycota</taxon>
        <taxon>Pezizomycotina</taxon>
        <taxon>Sordariomycetes</taxon>
        <taxon>Sordariomycetidae</taxon>
        <taxon>Phyllachorales</taxon>
        <taxon>Phyllachoraceae</taxon>
        <taxon>Phyllachora</taxon>
    </lineage>
</organism>
<dbReference type="SUPFAM" id="SSF51905">
    <property type="entry name" value="FAD/NAD(P)-binding domain"/>
    <property type="match status" value="1"/>
</dbReference>
<dbReference type="Pfam" id="PF19834">
    <property type="entry name" value="DUF6314"/>
    <property type="match status" value="1"/>
</dbReference>
<dbReference type="GO" id="GO:0050661">
    <property type="term" value="F:NADP binding"/>
    <property type="evidence" value="ECO:0007669"/>
    <property type="project" value="InterPro"/>
</dbReference>
<dbReference type="AlphaFoldDB" id="A0AAD9I8L5"/>
<sequence length="759" mass="83613">MAKTVCVVGAGPSGLVAAKCFLHEFPEGAYNVTLYDSQPRLGGMWPRVRDEAGGLLHPLMLANQSRHTMQFSDLAWDPQAPQVPRAWQVGQYLHRYATKYLYQKADINLSTRVVKTELLACGRGWRVQTCSQSGEIKVKEFDHLVVAAGFFGKPHIPQSLQDSREEASIPVVHSSEYRDLERLLGKTNSDGGKVLVVGGQLSGVEMAATIATHLSTAVNSPGEPPVAHPEKYSVHHLIQRPAWIIPMMTTNEYGLGGTPFYPIDVTSANIGNRPEPFECKYGHWDPEKARSAHGRFQRVLGTDQSEYSAHLVIGEAEKDAGLYHAISDFYLDFVRSGAISVSSGRLQSLSGRVASVVPLRTSTDTEIKDVAAVVLATGFEATSSVSYLPAAVLEILQTAPGDLNDTFALAFHNTYHPAVPNLGFVGFYRAPYWGVMEGQARFVAELLAAGGPSSPSLRPAMRKAVEEDTGIEDTLRVRAAPGSLQPQFPMANCVAIVDRLAKTLGVPRLSHTRVLPKAGPNPMDIITPARYLSKRATAEQSAESRASLQALEMAVGDDTGRRKFVARAVFRSLLGTWRLQREVASKLATHPSGQFTGTAEFLLRQGTREGRAGGFAADVAADGDPGLEYLYVERGTFKARDGTWFPATQRYVWRWDDEKDAISVWFVKPDDRKRVDYLFHEVKFQPAVNYEANSDSGDSGCGMPLFGGWPAKGKHLCVEDMYDVEYLFTFKQVVLERIQLDYYVKGPKKDYTLTGWYSR</sequence>
<protein>
    <recommendedName>
        <fullName evidence="6">DUF6314 domain-containing protein</fullName>
    </recommendedName>
</protein>
<dbReference type="PRINTS" id="PR00370">
    <property type="entry name" value="FMOXYGENASE"/>
</dbReference>
<keyword evidence="2" id="KW-0285">Flavoprotein</keyword>
<evidence type="ECO:0000256" key="5">
    <source>
        <dbReference type="ARBA" id="ARBA00023002"/>
    </source>
</evidence>
<dbReference type="Gene3D" id="3.50.50.60">
    <property type="entry name" value="FAD/NAD(P)-binding domain"/>
    <property type="match status" value="1"/>
</dbReference>
<dbReference type="InterPro" id="IPR050346">
    <property type="entry name" value="FMO-like"/>
</dbReference>
<dbReference type="Proteomes" id="UP001217918">
    <property type="component" value="Unassembled WGS sequence"/>
</dbReference>
<feature type="domain" description="DUF6314" evidence="6">
    <location>
        <begin position="573"/>
        <end position="759"/>
    </location>
</feature>
<evidence type="ECO:0000259" key="6">
    <source>
        <dbReference type="Pfam" id="PF19834"/>
    </source>
</evidence>
<comment type="caution">
    <text evidence="7">The sequence shown here is derived from an EMBL/GenBank/DDBJ whole genome shotgun (WGS) entry which is preliminary data.</text>
</comment>
<keyword evidence="4" id="KW-0521">NADP</keyword>
<dbReference type="GO" id="GO:0004499">
    <property type="term" value="F:N,N-dimethylaniline monooxygenase activity"/>
    <property type="evidence" value="ECO:0007669"/>
    <property type="project" value="InterPro"/>
</dbReference>
<comment type="similarity">
    <text evidence="1">Belongs to the FMO family.</text>
</comment>
<proteinExistence type="inferred from homology"/>
<dbReference type="Pfam" id="PF00743">
    <property type="entry name" value="FMO-like"/>
    <property type="match status" value="1"/>
</dbReference>
<dbReference type="InterPro" id="IPR000960">
    <property type="entry name" value="Flavin_mOase"/>
</dbReference>
<dbReference type="PANTHER" id="PTHR23023">
    <property type="entry name" value="DIMETHYLANILINE MONOOXYGENASE"/>
    <property type="match status" value="1"/>
</dbReference>
<evidence type="ECO:0000313" key="8">
    <source>
        <dbReference type="Proteomes" id="UP001217918"/>
    </source>
</evidence>
<dbReference type="InterPro" id="IPR036188">
    <property type="entry name" value="FAD/NAD-bd_sf"/>
</dbReference>
<name>A0AAD9I8L5_9PEZI</name>
<evidence type="ECO:0000256" key="2">
    <source>
        <dbReference type="ARBA" id="ARBA00022630"/>
    </source>
</evidence>
<evidence type="ECO:0000256" key="1">
    <source>
        <dbReference type="ARBA" id="ARBA00009183"/>
    </source>
</evidence>
<accession>A0AAD9I8L5</accession>
<evidence type="ECO:0000313" key="7">
    <source>
        <dbReference type="EMBL" id="KAK2073234.1"/>
    </source>
</evidence>
<reference evidence="7" key="1">
    <citation type="journal article" date="2023" name="Mol. Plant Microbe Interact.">
        <title>Elucidating the Obligate Nature and Biological Capacity of an Invasive Fungal Corn Pathogen.</title>
        <authorList>
            <person name="MacCready J.S."/>
            <person name="Roggenkamp E.M."/>
            <person name="Gdanetz K."/>
            <person name="Chilvers M.I."/>
        </authorList>
    </citation>
    <scope>NUCLEOTIDE SEQUENCE</scope>
    <source>
        <strain evidence="7">PM02</strain>
    </source>
</reference>